<keyword evidence="1" id="KW-0472">Membrane</keyword>
<feature type="domain" description="SAM" evidence="2">
    <location>
        <begin position="98"/>
        <end position="162"/>
    </location>
</feature>
<evidence type="ECO:0000256" key="1">
    <source>
        <dbReference type="SAM" id="Phobius"/>
    </source>
</evidence>
<reference evidence="3 4" key="1">
    <citation type="submission" date="2022-07" db="EMBL/GenBank/DDBJ databases">
        <title>Genome-wide signatures of adaptation to extreme environments.</title>
        <authorList>
            <person name="Cho C.H."/>
            <person name="Yoon H.S."/>
        </authorList>
    </citation>
    <scope>NUCLEOTIDE SEQUENCE [LARGE SCALE GENOMIC DNA]</scope>
    <source>
        <strain evidence="3 4">108.79 E11</strain>
    </source>
</reference>
<dbReference type="PROSITE" id="PS50105">
    <property type="entry name" value="SAM_DOMAIN"/>
    <property type="match status" value="1"/>
</dbReference>
<evidence type="ECO:0000313" key="3">
    <source>
        <dbReference type="EMBL" id="KAK4527717.1"/>
    </source>
</evidence>
<name>A0AAV9IK76_9RHOD</name>
<keyword evidence="1" id="KW-1133">Transmembrane helix</keyword>
<dbReference type="EMBL" id="JANCYU010000055">
    <property type="protein sequence ID" value="KAK4527717.1"/>
    <property type="molecule type" value="Genomic_DNA"/>
</dbReference>
<protein>
    <recommendedName>
        <fullName evidence="2">SAM domain-containing protein</fullName>
    </recommendedName>
</protein>
<dbReference type="SUPFAM" id="SSF47769">
    <property type="entry name" value="SAM/Pointed domain"/>
    <property type="match status" value="1"/>
</dbReference>
<evidence type="ECO:0000313" key="4">
    <source>
        <dbReference type="Proteomes" id="UP001300502"/>
    </source>
</evidence>
<proteinExistence type="predicted"/>
<dbReference type="Gene3D" id="1.10.150.50">
    <property type="entry name" value="Transcription Factor, Ets-1"/>
    <property type="match status" value="1"/>
</dbReference>
<dbReference type="SMART" id="SM00454">
    <property type="entry name" value="SAM"/>
    <property type="match status" value="1"/>
</dbReference>
<organism evidence="3 4">
    <name type="scientific">Galdieria yellowstonensis</name>
    <dbReference type="NCBI Taxonomy" id="3028027"/>
    <lineage>
        <taxon>Eukaryota</taxon>
        <taxon>Rhodophyta</taxon>
        <taxon>Bangiophyceae</taxon>
        <taxon>Galdieriales</taxon>
        <taxon>Galdieriaceae</taxon>
        <taxon>Galdieria</taxon>
    </lineage>
</organism>
<feature type="transmembrane region" description="Helical" evidence="1">
    <location>
        <begin position="30"/>
        <end position="48"/>
    </location>
</feature>
<sequence>MFPFVLWIGGSLLIVPAIVALVFASMTFVSLMMIPGIVVLVSLVFLSTRMRNPKPTSSVKREGKDASIESWWYRRSQEQLQQFDRRLAQKTRKPLALWSVEDVVAELIASGMEEYVATVREHRIDGSVWMQLTEENWRDDLGVYKLGDRKRLMALFHRLGGE</sequence>
<keyword evidence="4" id="KW-1185">Reference proteome</keyword>
<dbReference type="Pfam" id="PF00536">
    <property type="entry name" value="SAM_1"/>
    <property type="match status" value="1"/>
</dbReference>
<dbReference type="Proteomes" id="UP001300502">
    <property type="component" value="Unassembled WGS sequence"/>
</dbReference>
<evidence type="ECO:0000259" key="2">
    <source>
        <dbReference type="PROSITE" id="PS50105"/>
    </source>
</evidence>
<dbReference type="InterPro" id="IPR013761">
    <property type="entry name" value="SAM/pointed_sf"/>
</dbReference>
<dbReference type="InterPro" id="IPR001660">
    <property type="entry name" value="SAM"/>
</dbReference>
<gene>
    <name evidence="3" type="ORF">GAYE_SCF43G5644</name>
</gene>
<accession>A0AAV9IK76</accession>
<dbReference type="AlphaFoldDB" id="A0AAV9IK76"/>
<comment type="caution">
    <text evidence="3">The sequence shown here is derived from an EMBL/GenBank/DDBJ whole genome shotgun (WGS) entry which is preliminary data.</text>
</comment>
<keyword evidence="1" id="KW-0812">Transmembrane</keyword>